<dbReference type="CDD" id="cd00565">
    <property type="entry name" value="Ubl_ThiS"/>
    <property type="match status" value="1"/>
</dbReference>
<dbReference type="AlphaFoldDB" id="A0A4P9CBH6"/>
<dbReference type="InterPro" id="IPR003749">
    <property type="entry name" value="ThiS/MoaD-like"/>
</dbReference>
<dbReference type="Proteomes" id="UP000218387">
    <property type="component" value="Chromosome"/>
</dbReference>
<dbReference type="Gene3D" id="3.10.20.30">
    <property type="match status" value="1"/>
</dbReference>
<protein>
    <submittedName>
        <fullName evidence="1">Thiamine biosynthesis protein ThiS</fullName>
    </submittedName>
</protein>
<evidence type="ECO:0000313" key="1">
    <source>
        <dbReference type="EMBL" id="QCT72989.1"/>
    </source>
</evidence>
<gene>
    <name evidence="1" type="primary">thiS</name>
    <name evidence="1" type="ORF">CPZ25_017190</name>
</gene>
<name>A0A4P9CBH6_EUBML</name>
<dbReference type="PANTHER" id="PTHR34472:SF1">
    <property type="entry name" value="SULFUR CARRIER PROTEIN THIS"/>
    <property type="match status" value="1"/>
</dbReference>
<dbReference type="InterPro" id="IPR010035">
    <property type="entry name" value="Thi_S"/>
</dbReference>
<evidence type="ECO:0000313" key="2">
    <source>
        <dbReference type="Proteomes" id="UP000218387"/>
    </source>
</evidence>
<reference evidence="1 2" key="1">
    <citation type="submission" date="2018-05" db="EMBL/GenBank/DDBJ databases">
        <title>Genome comparison of Eubacterium sp.</title>
        <authorList>
            <person name="Feng Y."/>
            <person name="Sanchez-Andrea I."/>
            <person name="Stams A.J.M."/>
            <person name="De Vos W.M."/>
        </authorList>
    </citation>
    <scope>NUCLEOTIDE SEQUENCE [LARGE SCALE GENOMIC DNA]</scope>
    <source>
        <strain evidence="1 2">YI</strain>
    </source>
</reference>
<dbReference type="InterPro" id="IPR012675">
    <property type="entry name" value="Beta-grasp_dom_sf"/>
</dbReference>
<dbReference type="Pfam" id="PF02597">
    <property type="entry name" value="ThiS"/>
    <property type="match status" value="1"/>
</dbReference>
<dbReference type="NCBIfam" id="TIGR01683">
    <property type="entry name" value="thiS"/>
    <property type="match status" value="1"/>
</dbReference>
<dbReference type="RefSeq" id="WP_096920090.1">
    <property type="nucleotide sequence ID" value="NZ_CP029487.1"/>
</dbReference>
<organism evidence="1 2">
    <name type="scientific">Eubacterium maltosivorans</name>
    <dbReference type="NCBI Taxonomy" id="2041044"/>
    <lineage>
        <taxon>Bacteria</taxon>
        <taxon>Bacillati</taxon>
        <taxon>Bacillota</taxon>
        <taxon>Clostridia</taxon>
        <taxon>Eubacteriales</taxon>
        <taxon>Eubacteriaceae</taxon>
        <taxon>Eubacterium</taxon>
    </lineage>
</organism>
<accession>A0A4P9CBH6</accession>
<dbReference type="PANTHER" id="PTHR34472">
    <property type="entry name" value="SULFUR CARRIER PROTEIN THIS"/>
    <property type="match status" value="1"/>
</dbReference>
<proteinExistence type="predicted"/>
<dbReference type="KEGG" id="emt:CPZ25_017190"/>
<dbReference type="SUPFAM" id="SSF54285">
    <property type="entry name" value="MoaD/ThiS"/>
    <property type="match status" value="1"/>
</dbReference>
<dbReference type="InterPro" id="IPR016155">
    <property type="entry name" value="Mopterin_synth/thiamin_S_b"/>
</dbReference>
<sequence>MITVNDKTCPCTDGLCLKAFLDQSGYEHSRVAVELNGEIVPKDAYETRTLKDGDRMEIVCFVGGG</sequence>
<dbReference type="EMBL" id="CP029487">
    <property type="protein sequence ID" value="QCT72989.1"/>
    <property type="molecule type" value="Genomic_DNA"/>
</dbReference>
<keyword evidence="2" id="KW-1185">Reference proteome</keyword>